<reference evidence="2 3" key="1">
    <citation type="submission" date="2015-07" db="EMBL/GenBank/DDBJ databases">
        <title>High-quality genome of monoxenous trypanosomatid Leptomonas pyrrhocoris.</title>
        <authorList>
            <person name="Flegontov P."/>
            <person name="Butenko A."/>
            <person name="Firsov S."/>
            <person name="Vlcek C."/>
            <person name="Logacheva M.D."/>
            <person name="Field M."/>
            <person name="Filatov D."/>
            <person name="Flegontova O."/>
            <person name="Gerasimov E."/>
            <person name="Jackson A.P."/>
            <person name="Kelly S."/>
            <person name="Opperdoes F."/>
            <person name="O'Reilly A."/>
            <person name="Votypka J."/>
            <person name="Yurchenko V."/>
            <person name="Lukes J."/>
        </authorList>
    </citation>
    <scope>NUCLEOTIDE SEQUENCE [LARGE SCALE GENOMIC DNA]</scope>
    <source>
        <strain evidence="2">H10</strain>
    </source>
</reference>
<feature type="chain" id="PRO_5005861197" evidence="1">
    <location>
        <begin position="39"/>
        <end position="148"/>
    </location>
</feature>
<gene>
    <name evidence="2" type="ORF">ABB37_02019</name>
</gene>
<comment type="caution">
    <text evidence="2">The sequence shown here is derived from an EMBL/GenBank/DDBJ whole genome shotgun (WGS) entry which is preliminary data.</text>
</comment>
<dbReference type="GeneID" id="26902314"/>
<feature type="signal peptide" evidence="1">
    <location>
        <begin position="1"/>
        <end position="38"/>
    </location>
</feature>
<evidence type="ECO:0000313" key="3">
    <source>
        <dbReference type="Proteomes" id="UP000037923"/>
    </source>
</evidence>
<organism evidence="2 3">
    <name type="scientific">Leptomonas pyrrhocoris</name>
    <name type="common">Firebug parasite</name>
    <dbReference type="NCBI Taxonomy" id="157538"/>
    <lineage>
        <taxon>Eukaryota</taxon>
        <taxon>Discoba</taxon>
        <taxon>Euglenozoa</taxon>
        <taxon>Kinetoplastea</taxon>
        <taxon>Metakinetoplastina</taxon>
        <taxon>Trypanosomatida</taxon>
        <taxon>Trypanosomatidae</taxon>
        <taxon>Leishmaniinae</taxon>
        <taxon>Leptomonas</taxon>
    </lineage>
</organism>
<dbReference type="EMBL" id="LGTL01000003">
    <property type="protein sequence ID" value="KPA83804.1"/>
    <property type="molecule type" value="Genomic_DNA"/>
</dbReference>
<accession>A0A0N0VGJ8</accession>
<dbReference type="OMA" id="LWGCMMK"/>
<proteinExistence type="predicted"/>
<evidence type="ECO:0000313" key="2">
    <source>
        <dbReference type="EMBL" id="KPA83804.1"/>
    </source>
</evidence>
<evidence type="ECO:0000256" key="1">
    <source>
        <dbReference type="SAM" id="SignalP"/>
    </source>
</evidence>
<dbReference type="OrthoDB" id="257475at2759"/>
<dbReference type="VEuPathDB" id="TriTrypDB:LpyrH10_03_1700"/>
<keyword evidence="3" id="KW-1185">Reference proteome</keyword>
<name>A0A0N0VGJ8_LEPPY</name>
<dbReference type="AlphaFoldDB" id="A0A0N0VGJ8"/>
<protein>
    <submittedName>
        <fullName evidence="2">Uncharacterized protein</fullName>
    </submittedName>
</protein>
<keyword evidence="1" id="KW-0732">Signal</keyword>
<sequence>MSSSASRAWQRRPSVAVFFVVVVLTLGLCCSAVASVAALPEGPRMSPIVQCDADFREICDDAQSARGLWGCMMKNVDLITNDVCREYVRGFRACTRDAEKKGSCVYPAADYATSVRRCLRSTPESSISEECLNSRFYFPIAEVRNAKW</sequence>
<dbReference type="RefSeq" id="XP_015662243.1">
    <property type="nucleotide sequence ID" value="XM_015798765.1"/>
</dbReference>
<dbReference type="Proteomes" id="UP000037923">
    <property type="component" value="Unassembled WGS sequence"/>
</dbReference>